<evidence type="ECO:0000256" key="1">
    <source>
        <dbReference type="ARBA" id="ARBA00004141"/>
    </source>
</evidence>
<dbReference type="AlphaFoldDB" id="A0A9D3N558"/>
<protein>
    <recommendedName>
        <fullName evidence="9">SSD domain-containing protein</fullName>
    </recommendedName>
</protein>
<feature type="transmembrane region" description="Helical" evidence="8">
    <location>
        <begin position="740"/>
        <end position="758"/>
    </location>
</feature>
<comment type="caution">
    <text evidence="10">The sequence shown here is derived from an EMBL/GenBank/DDBJ whole genome shotgun (WGS) entry which is preliminary data.</text>
</comment>
<keyword evidence="5 8" id="KW-0472">Membrane</keyword>
<sequence>MLRQAIYGALKASFYWLGLFVSRHPVFFLTVPAVLTALLGGAALRGFAPEADLERLLAPAHSFAKVERRLAYSLFPVERSKHRLYSDLHTPGRYGRLILLAKRGANVLELAEQVLRVHQHVLELRVAHRGFNYTFAHLCMLDGQLEPRRCVLDDIIAIFEDIREAILNNNTFAKVPVSYPNTTLRDGRVAFIGHQLGSVVLASHGRERHVKSARAVQITYYLRQLAPTGQDAIAEKWESEFGKMAQHLATTSPDLHVQALTSFGLWRDFHATGTLAKGEVLVGLVLVLLAATISSSMRDCLRGKPFLGLLGVLTVCSANVTAAGIFFISHGKFNSTLLGIPFFAMGHGTKGVFELLAGWRRTRESLPFKERVADAFADVMNRYHSVFCCKIPSVEYLDRQPTWFKTMMSDGHDLSTHHDSMPYQNHFIQHFLREHYTEWITNTYVKPFVVILYLIYASFSFMGCLQISDGYNIVNLLASNSPSVSFALTQQKLFSNYSPVIGFYIYEPIEYWNSTVQEHLKTLGQGFNKISWIDNYFNYLKVTNVSASTKSDFINILKTSFLRRPEYQHFTEDIIFSKNGEEYDIVASRMYLVARTTEKTREEVVELLERLRPLSLINSIKFIVFNPTFVFMDRYSSSVVSPILTSGFSVLTILILTFFLVINPLGNFWLILTVTSVELGVLGLMTLWNVDMDSISILCLIYTLNFAMDHCAPHLYTFVLATEHTRTQCIKISLEEHGAAILQNASCFVIGIMPLLFVPSNLTYTLFKCSLLTTGCTVLHCFIILPVFLTFFPPSKKRHKKKKRAKRKEREREREREEIECIEVRDNSDHVTSV</sequence>
<dbReference type="Gene3D" id="1.20.1640.10">
    <property type="entry name" value="Multidrug efflux transporter AcrB transmembrane domain"/>
    <property type="match status" value="1"/>
</dbReference>
<dbReference type="Proteomes" id="UP000824219">
    <property type="component" value="Linkage Group LG25"/>
</dbReference>
<gene>
    <name evidence="10" type="ORF">KOW79_020352</name>
</gene>
<name>A0A9D3N558_9TELE</name>
<dbReference type="PANTHER" id="PTHR10796:SF15">
    <property type="entry name" value="PATCHED DOMAIN-CONTAINING PROTEIN 4"/>
    <property type="match status" value="1"/>
</dbReference>
<dbReference type="InterPro" id="IPR000731">
    <property type="entry name" value="SSD"/>
</dbReference>
<feature type="domain" description="SSD" evidence="9">
    <location>
        <begin position="284"/>
        <end position="377"/>
    </location>
</feature>
<evidence type="ECO:0000256" key="3">
    <source>
        <dbReference type="ARBA" id="ARBA00022692"/>
    </source>
</evidence>
<feature type="transmembrane region" description="Helical" evidence="8">
    <location>
        <begin position="639"/>
        <end position="662"/>
    </location>
</feature>
<feature type="transmembrane region" description="Helical" evidence="8">
    <location>
        <begin position="306"/>
        <end position="328"/>
    </location>
</feature>
<dbReference type="EMBL" id="JAHKSW010000025">
    <property type="protein sequence ID" value="KAG7316811.1"/>
    <property type="molecule type" value="Genomic_DNA"/>
</dbReference>
<evidence type="ECO:0000256" key="8">
    <source>
        <dbReference type="SAM" id="Phobius"/>
    </source>
</evidence>
<keyword evidence="4 8" id="KW-1133">Transmembrane helix</keyword>
<dbReference type="SUPFAM" id="SSF82866">
    <property type="entry name" value="Multidrug efflux transporter AcrB transmembrane domain"/>
    <property type="match status" value="1"/>
</dbReference>
<feature type="transmembrane region" description="Helical" evidence="8">
    <location>
        <begin position="770"/>
        <end position="792"/>
    </location>
</feature>
<evidence type="ECO:0000313" key="11">
    <source>
        <dbReference type="Proteomes" id="UP000824219"/>
    </source>
</evidence>
<evidence type="ECO:0000313" key="10">
    <source>
        <dbReference type="EMBL" id="KAG7316811.1"/>
    </source>
</evidence>
<evidence type="ECO:0000256" key="6">
    <source>
        <dbReference type="ARBA" id="ARBA00023180"/>
    </source>
</evidence>
<dbReference type="PANTHER" id="PTHR10796">
    <property type="entry name" value="PATCHED-RELATED"/>
    <property type="match status" value="1"/>
</dbReference>
<comment type="similarity">
    <text evidence="2">Belongs to the patched family.</text>
</comment>
<comment type="subcellular location">
    <subcellularLocation>
        <location evidence="1">Membrane</location>
        <topology evidence="1">Multi-pass membrane protein</topology>
    </subcellularLocation>
</comment>
<evidence type="ECO:0000256" key="7">
    <source>
        <dbReference type="SAM" id="MobiDB-lite"/>
    </source>
</evidence>
<accession>A0A9D3N558</accession>
<evidence type="ECO:0000259" key="9">
    <source>
        <dbReference type="PROSITE" id="PS50156"/>
    </source>
</evidence>
<dbReference type="InterPro" id="IPR003392">
    <property type="entry name" value="PTHD_SSD"/>
</dbReference>
<feature type="transmembrane region" description="Helical" evidence="8">
    <location>
        <begin position="668"/>
        <end position="688"/>
    </location>
</feature>
<dbReference type="Pfam" id="PF02460">
    <property type="entry name" value="Patched"/>
    <property type="match status" value="1"/>
</dbReference>
<keyword evidence="11" id="KW-1185">Reference proteome</keyword>
<feature type="compositionally biased region" description="Basic residues" evidence="7">
    <location>
        <begin position="798"/>
        <end position="807"/>
    </location>
</feature>
<keyword evidence="6" id="KW-0325">Glycoprotein</keyword>
<keyword evidence="3 8" id="KW-0812">Transmembrane</keyword>
<dbReference type="OrthoDB" id="10027883at2759"/>
<feature type="transmembrane region" description="Helical" evidence="8">
    <location>
        <begin position="275"/>
        <end position="294"/>
    </location>
</feature>
<evidence type="ECO:0000256" key="2">
    <source>
        <dbReference type="ARBA" id="ARBA00005585"/>
    </source>
</evidence>
<organism evidence="10 11">
    <name type="scientific">Hemibagrus wyckioides</name>
    <dbReference type="NCBI Taxonomy" id="337641"/>
    <lineage>
        <taxon>Eukaryota</taxon>
        <taxon>Metazoa</taxon>
        <taxon>Chordata</taxon>
        <taxon>Craniata</taxon>
        <taxon>Vertebrata</taxon>
        <taxon>Euteleostomi</taxon>
        <taxon>Actinopterygii</taxon>
        <taxon>Neopterygii</taxon>
        <taxon>Teleostei</taxon>
        <taxon>Ostariophysi</taxon>
        <taxon>Siluriformes</taxon>
        <taxon>Bagridae</taxon>
        <taxon>Hemibagrus</taxon>
    </lineage>
</organism>
<evidence type="ECO:0000256" key="4">
    <source>
        <dbReference type="ARBA" id="ARBA00022989"/>
    </source>
</evidence>
<reference evidence="10 11" key="1">
    <citation type="submission" date="2021-06" db="EMBL/GenBank/DDBJ databases">
        <title>Chromosome-level genome assembly of the red-tail catfish (Hemibagrus wyckioides).</title>
        <authorList>
            <person name="Shao F."/>
        </authorList>
    </citation>
    <scope>NUCLEOTIDE SEQUENCE [LARGE SCALE GENOMIC DNA]</scope>
    <source>
        <strain evidence="10">EC202008001</strain>
        <tissue evidence="10">Blood</tissue>
    </source>
</reference>
<feature type="compositionally biased region" description="Basic and acidic residues" evidence="7">
    <location>
        <begin position="808"/>
        <end position="818"/>
    </location>
</feature>
<dbReference type="InterPro" id="IPR051697">
    <property type="entry name" value="Patched_domain-protein"/>
</dbReference>
<feature type="region of interest" description="Disordered" evidence="7">
    <location>
        <begin position="798"/>
        <end position="818"/>
    </location>
</feature>
<dbReference type="GO" id="GO:0016020">
    <property type="term" value="C:membrane"/>
    <property type="evidence" value="ECO:0007669"/>
    <property type="project" value="UniProtKB-SubCell"/>
</dbReference>
<evidence type="ECO:0000256" key="5">
    <source>
        <dbReference type="ARBA" id="ARBA00023136"/>
    </source>
</evidence>
<proteinExistence type="inferred from homology"/>
<dbReference type="PROSITE" id="PS50156">
    <property type="entry name" value="SSD"/>
    <property type="match status" value="1"/>
</dbReference>